<dbReference type="GO" id="GO:0016747">
    <property type="term" value="F:acyltransferase activity, transferring groups other than amino-acyl groups"/>
    <property type="evidence" value="ECO:0007669"/>
    <property type="project" value="InterPro"/>
</dbReference>
<dbReference type="AlphaFoldDB" id="W6K1N5"/>
<dbReference type="SUPFAM" id="SSF55729">
    <property type="entry name" value="Acyl-CoA N-acyltransferases (Nat)"/>
    <property type="match status" value="1"/>
</dbReference>
<keyword evidence="4" id="KW-1185">Reference proteome</keyword>
<dbReference type="STRING" id="1193182.BN11_4990021"/>
<feature type="domain" description="N-acetyltransferase" evidence="2">
    <location>
        <begin position="40"/>
        <end position="203"/>
    </location>
</feature>
<dbReference type="InterPro" id="IPR000182">
    <property type="entry name" value="GNAT_dom"/>
</dbReference>
<dbReference type="Pfam" id="PF13302">
    <property type="entry name" value="Acetyltransf_3"/>
    <property type="match status" value="1"/>
</dbReference>
<dbReference type="PROSITE" id="PS51186">
    <property type="entry name" value="GNAT"/>
    <property type="match status" value="1"/>
</dbReference>
<evidence type="ECO:0000259" key="2">
    <source>
        <dbReference type="PROSITE" id="PS51186"/>
    </source>
</evidence>
<dbReference type="CDD" id="cd04301">
    <property type="entry name" value="NAT_SF"/>
    <property type="match status" value="1"/>
</dbReference>
<evidence type="ECO:0000256" key="1">
    <source>
        <dbReference type="SAM" id="MobiDB-lite"/>
    </source>
</evidence>
<dbReference type="RefSeq" id="WP_048700327.1">
    <property type="nucleotide sequence ID" value="NZ_HG764815.1"/>
</dbReference>
<keyword evidence="3" id="KW-0808">Transferase</keyword>
<feature type="region of interest" description="Disordered" evidence="1">
    <location>
        <begin position="190"/>
        <end position="222"/>
    </location>
</feature>
<organism evidence="3 4">
    <name type="scientific">Nostocoides australiense Ben110</name>
    <dbReference type="NCBI Taxonomy" id="1193182"/>
    <lineage>
        <taxon>Bacteria</taxon>
        <taxon>Bacillati</taxon>
        <taxon>Actinomycetota</taxon>
        <taxon>Actinomycetes</taxon>
        <taxon>Micrococcales</taxon>
        <taxon>Intrasporangiaceae</taxon>
        <taxon>Nostocoides</taxon>
    </lineage>
</organism>
<dbReference type="InterPro" id="IPR016181">
    <property type="entry name" value="Acyl_CoA_acyltransferase"/>
</dbReference>
<protein>
    <submittedName>
        <fullName evidence="3">GCN5-related N-acetyltransferase</fullName>
    </submittedName>
</protein>
<name>W6K1N5_9MICO</name>
<evidence type="ECO:0000313" key="4">
    <source>
        <dbReference type="Proteomes" id="UP000035763"/>
    </source>
</evidence>
<dbReference type="Proteomes" id="UP000035763">
    <property type="component" value="Unassembled WGS sequence"/>
</dbReference>
<sequence>MTTADEDRYAERVHRLCVPIALRPGGRVWIGPLLPDDRDLLSREYATLSPESKWNRFLAAVPELTPSMLDQLVDEVDGVDHVALVAFLETQAGLVPAGVGRLVRYPDHPGAADMAFTVKDEYQGRGIATALARSLVARAPKGVTRILTEVAHGNLAPLAILGKLGSMQVFQSSEGVVDVEVKLAGHEEDSAAESTCLHRRPGIPSPAHPRLDAQHHGLPPTA</sequence>
<dbReference type="EMBL" id="CAJA01000444">
    <property type="protein sequence ID" value="CCH74961.1"/>
    <property type="molecule type" value="Genomic_DNA"/>
</dbReference>
<comment type="caution">
    <text evidence="3">The sequence shown here is derived from an EMBL/GenBank/DDBJ whole genome shotgun (WGS) entry which is preliminary data.</text>
</comment>
<gene>
    <name evidence="3" type="ORF">BN11_4990021</name>
</gene>
<accession>W6K1N5</accession>
<evidence type="ECO:0000313" key="3">
    <source>
        <dbReference type="EMBL" id="CCH74961.1"/>
    </source>
</evidence>
<reference evidence="3 4" key="1">
    <citation type="journal article" date="2013" name="ISME J.">
        <title>A metabolic model for members of the genus Tetrasphaera involved in enhanced biological phosphorus removal.</title>
        <authorList>
            <person name="Kristiansen R."/>
            <person name="Nguyen H.T.T."/>
            <person name="Saunders A.M."/>
            <person name="Nielsen J.L."/>
            <person name="Wimmer R."/>
            <person name="Le V.Q."/>
            <person name="McIlroy S.J."/>
            <person name="Petrovski S."/>
            <person name="Seviour R.J."/>
            <person name="Calteau A."/>
            <person name="Nielsen K.L."/>
            <person name="Nielsen P.H."/>
        </authorList>
    </citation>
    <scope>NUCLEOTIDE SEQUENCE [LARGE SCALE GENOMIC DNA]</scope>
    <source>
        <strain evidence="3 4">Ben110</strain>
    </source>
</reference>
<dbReference type="Gene3D" id="3.40.630.30">
    <property type="match status" value="1"/>
</dbReference>
<proteinExistence type="predicted"/>